<evidence type="ECO:0000313" key="5">
    <source>
        <dbReference type="Proteomes" id="UP000060390"/>
    </source>
</evidence>
<reference evidence="3 6" key="1">
    <citation type="journal article" date="2015" name="ISME J.">
        <title>Elemental sulfur and acetate can support life of a novel strictly anaerobic haloarchaeon.</title>
        <authorList>
            <person name="Sorokin D.Y."/>
            <person name="Kublanov I.V."/>
            <person name="Gavrilov S.N."/>
            <person name="Rojo D."/>
            <person name="Roman P."/>
            <person name="Golyshin P.N."/>
            <person name="Slepak V.Z."/>
            <person name="Smedile F."/>
            <person name="Ferrer M."/>
            <person name="Messina E."/>
            <person name="La Cono V."/>
            <person name="Yakimov M.M."/>
        </authorList>
    </citation>
    <scope>NUCLEOTIDE SEQUENCE [LARGE SCALE GENOMIC DNA]</scope>
    <source>
        <strain evidence="3 6">HSR2</strain>
    </source>
</reference>
<dbReference type="InterPro" id="IPR058328">
    <property type="entry name" value="DUF8015"/>
</dbReference>
<gene>
    <name evidence="4" type="ORF">HLASA_1072</name>
    <name evidence="3" type="ORF">HLASF_1083</name>
</gene>
<dbReference type="OrthoDB" id="299397at2157"/>
<evidence type="ECO:0000313" key="3">
    <source>
        <dbReference type="EMBL" id="AKH97571.1"/>
    </source>
</evidence>
<dbReference type="Proteomes" id="UP000069906">
    <property type="component" value="Chromosome"/>
</dbReference>
<keyword evidence="2" id="KW-1133">Transmembrane helix</keyword>
<dbReference type="AlphaFoldDB" id="A0A0F7P8S3"/>
<dbReference type="EMBL" id="CP008874">
    <property type="protein sequence ID" value="AKH97571.1"/>
    <property type="molecule type" value="Genomic_DNA"/>
</dbReference>
<reference evidence="5" key="2">
    <citation type="submission" date="2015-05" db="EMBL/GenBank/DDBJ databases">
        <title>Complete genome sequence of Halanaeroarchaeum sulfurireducens type strain M27-SA2, a sulfate-reducer haloarchaeon from marine anoxic lake Medee.</title>
        <authorList>
            <person name="Messina E."/>
            <person name="Kublanov I.V."/>
            <person name="Toshchakov S."/>
            <person name="Arcadi E."/>
            <person name="La Spada G."/>
            <person name="La Cono V."/>
            <person name="Yakimov M.M."/>
        </authorList>
    </citation>
    <scope>NUCLEOTIDE SEQUENCE [LARGE SCALE GENOMIC DNA]</scope>
    <source>
        <strain evidence="5">M27-SA2</strain>
    </source>
</reference>
<feature type="transmembrane region" description="Helical" evidence="2">
    <location>
        <begin position="32"/>
        <end position="51"/>
    </location>
</feature>
<evidence type="ECO:0000256" key="2">
    <source>
        <dbReference type="SAM" id="Phobius"/>
    </source>
</evidence>
<reference evidence="4 5" key="3">
    <citation type="journal article" date="2016" name="Stand. Genomic Sci.">
        <title>Complete genome sequence of 'Halanaeroarchaeum sulfurireducens' M27-SA2, a sulfur-reducing and acetate-oxidizing haloarchaeon from the deep-sea hypersaline anoxic lake Medee.</title>
        <authorList>
            <person name="Messina E."/>
            <person name="Sorokin D.Y."/>
            <person name="Kublanov I.V."/>
            <person name="Toshchakov S."/>
            <person name="Lopatina A."/>
            <person name="Arcadi E."/>
            <person name="Smedile F."/>
            <person name="La Spada G."/>
            <person name="La Cono V."/>
            <person name="Yakimov M.M."/>
        </authorList>
    </citation>
    <scope>NUCLEOTIDE SEQUENCE [LARGE SCALE GENOMIC DNA]</scope>
    <source>
        <strain evidence="4 5">M27-SA2</strain>
    </source>
</reference>
<keyword evidence="2" id="KW-0812">Transmembrane</keyword>
<dbReference type="RefSeq" id="WP_050048310.1">
    <property type="nucleotide sequence ID" value="NZ_CP008874.1"/>
</dbReference>
<feature type="region of interest" description="Disordered" evidence="1">
    <location>
        <begin position="57"/>
        <end position="78"/>
    </location>
</feature>
<keyword evidence="2" id="KW-0472">Membrane</keyword>
<dbReference type="PATRIC" id="fig|1604004.4.peg.1144"/>
<dbReference type="STRING" id="1604004.HLASA_1072"/>
<dbReference type="KEGG" id="hsu:HLASF_1083"/>
<protein>
    <submittedName>
        <fullName evidence="3">Uncharacterized protein</fullName>
    </submittedName>
</protein>
<keyword evidence="6" id="KW-1185">Reference proteome</keyword>
<dbReference type="Proteomes" id="UP000060390">
    <property type="component" value="Chromosome"/>
</dbReference>
<evidence type="ECO:0000313" key="4">
    <source>
        <dbReference type="EMBL" id="ALG81967.1"/>
    </source>
</evidence>
<evidence type="ECO:0000256" key="1">
    <source>
        <dbReference type="SAM" id="MobiDB-lite"/>
    </source>
</evidence>
<evidence type="ECO:0000313" key="6">
    <source>
        <dbReference type="Proteomes" id="UP000069906"/>
    </source>
</evidence>
<accession>A0A0F7P8S3</accession>
<dbReference type="GeneID" id="26010426"/>
<dbReference type="Pfam" id="PF26047">
    <property type="entry name" value="DUF8015"/>
    <property type="match status" value="1"/>
</dbReference>
<dbReference type="HOGENOM" id="CLU_191916_0_0_2"/>
<organism evidence="3 6">
    <name type="scientific">Halanaeroarchaeum sulfurireducens</name>
    <dbReference type="NCBI Taxonomy" id="1604004"/>
    <lineage>
        <taxon>Archaea</taxon>
        <taxon>Methanobacteriati</taxon>
        <taxon>Methanobacteriota</taxon>
        <taxon>Stenosarchaea group</taxon>
        <taxon>Halobacteria</taxon>
        <taxon>Halobacteriales</taxon>
        <taxon>Halobacteriaceae</taxon>
        <taxon>Halanaeroarchaeum</taxon>
    </lineage>
</organism>
<dbReference type="KEGG" id="hsf:HLASA_1072"/>
<proteinExistence type="predicted"/>
<name>A0A0F7P8S3_9EURY</name>
<dbReference type="EMBL" id="CP011564">
    <property type="protein sequence ID" value="ALG81967.1"/>
    <property type="molecule type" value="Genomic_DNA"/>
</dbReference>
<sequence length="78" mass="8027">MIEYYDLVLGLIPLALFGVGGGLHVVGIALNSAIIVGSLIAAGLIAHAMFVRGPVPFGGPNRAHVSRSRTDSTTTPTE</sequence>
<feature type="transmembrane region" description="Helical" evidence="2">
    <location>
        <begin position="7"/>
        <end position="26"/>
    </location>
</feature>